<feature type="transmembrane region" description="Helical" evidence="1">
    <location>
        <begin position="12"/>
        <end position="33"/>
    </location>
</feature>
<keyword evidence="1" id="KW-0472">Membrane</keyword>
<accession>A0AAN6S7U5</accession>
<organism evidence="2 3">
    <name type="scientific">Diplogelasinospora grovesii</name>
    <dbReference type="NCBI Taxonomy" id="303347"/>
    <lineage>
        <taxon>Eukaryota</taxon>
        <taxon>Fungi</taxon>
        <taxon>Dikarya</taxon>
        <taxon>Ascomycota</taxon>
        <taxon>Pezizomycotina</taxon>
        <taxon>Sordariomycetes</taxon>
        <taxon>Sordariomycetidae</taxon>
        <taxon>Sordariales</taxon>
        <taxon>Diplogelasinosporaceae</taxon>
        <taxon>Diplogelasinospora</taxon>
    </lineage>
</organism>
<evidence type="ECO:0000313" key="2">
    <source>
        <dbReference type="EMBL" id="KAK3944297.1"/>
    </source>
</evidence>
<reference evidence="3" key="1">
    <citation type="journal article" date="2023" name="Mol. Phylogenet. Evol.">
        <title>Genome-scale phylogeny and comparative genomics of the fungal order Sordariales.</title>
        <authorList>
            <person name="Hensen N."/>
            <person name="Bonometti L."/>
            <person name="Westerberg I."/>
            <person name="Brannstrom I.O."/>
            <person name="Guillou S."/>
            <person name="Cros-Aarteil S."/>
            <person name="Calhoun S."/>
            <person name="Haridas S."/>
            <person name="Kuo A."/>
            <person name="Mondo S."/>
            <person name="Pangilinan J."/>
            <person name="Riley R."/>
            <person name="LaButti K."/>
            <person name="Andreopoulos B."/>
            <person name="Lipzen A."/>
            <person name="Chen C."/>
            <person name="Yan M."/>
            <person name="Daum C."/>
            <person name="Ng V."/>
            <person name="Clum A."/>
            <person name="Steindorff A."/>
            <person name="Ohm R.A."/>
            <person name="Martin F."/>
            <person name="Silar P."/>
            <person name="Natvig D.O."/>
            <person name="Lalanne C."/>
            <person name="Gautier V."/>
            <person name="Ament-Velasquez S.L."/>
            <person name="Kruys A."/>
            <person name="Hutchinson M.I."/>
            <person name="Powell A.J."/>
            <person name="Barry K."/>
            <person name="Miller A.N."/>
            <person name="Grigoriev I.V."/>
            <person name="Debuchy R."/>
            <person name="Gladieux P."/>
            <person name="Hiltunen Thoren M."/>
            <person name="Johannesson H."/>
        </authorList>
    </citation>
    <scope>NUCLEOTIDE SEQUENCE [LARGE SCALE GENOMIC DNA]</scope>
    <source>
        <strain evidence="3">CBS 340.73</strain>
    </source>
</reference>
<evidence type="ECO:0000256" key="1">
    <source>
        <dbReference type="SAM" id="Phobius"/>
    </source>
</evidence>
<protein>
    <submittedName>
        <fullName evidence="2">Uncharacterized protein</fullName>
    </submittedName>
</protein>
<dbReference type="EMBL" id="MU853760">
    <property type="protein sequence ID" value="KAK3944297.1"/>
    <property type="molecule type" value="Genomic_DNA"/>
</dbReference>
<feature type="transmembrane region" description="Helical" evidence="1">
    <location>
        <begin position="53"/>
        <end position="72"/>
    </location>
</feature>
<keyword evidence="1" id="KW-0812">Transmembrane</keyword>
<gene>
    <name evidence="2" type="ORF">QBC46DRAFT_374932</name>
</gene>
<dbReference type="AlphaFoldDB" id="A0AAN6S7U5"/>
<evidence type="ECO:0000313" key="3">
    <source>
        <dbReference type="Proteomes" id="UP001303473"/>
    </source>
</evidence>
<name>A0AAN6S7U5_9PEZI</name>
<keyword evidence="3" id="KW-1185">Reference proteome</keyword>
<dbReference type="Proteomes" id="UP001303473">
    <property type="component" value="Unassembled WGS sequence"/>
</dbReference>
<comment type="caution">
    <text evidence="2">The sequence shown here is derived from an EMBL/GenBank/DDBJ whole genome shotgun (WGS) entry which is preliminary data.</text>
</comment>
<proteinExistence type="predicted"/>
<keyword evidence="1" id="KW-1133">Transmembrane helix</keyword>
<sequence length="78" mass="9390">MIRLGNGLSAELGLVRVQCVYIYIWFLFFPFYIQSAKGWFFLRSVGLFTWYRVLFMSFHIYIYLDATSYVILPLSRRD</sequence>